<evidence type="ECO:0000313" key="2">
    <source>
        <dbReference type="EMBL" id="VDN49940.1"/>
    </source>
</evidence>
<dbReference type="OrthoDB" id="276296at2759"/>
<evidence type="ECO:0000313" key="3">
    <source>
        <dbReference type="Proteomes" id="UP000271098"/>
    </source>
</evidence>
<reference evidence="1 3" key="2">
    <citation type="submission" date="2018-11" db="EMBL/GenBank/DDBJ databases">
        <authorList>
            <consortium name="Pathogen Informatics"/>
        </authorList>
    </citation>
    <scope>NUCLEOTIDE SEQUENCE [LARGE SCALE GENOMIC DNA]</scope>
</reference>
<reference evidence="4 5" key="1">
    <citation type="submission" date="2016-06" db="UniProtKB">
        <authorList>
            <consortium name="WormBaseParasite"/>
        </authorList>
    </citation>
    <scope>IDENTIFICATION</scope>
</reference>
<keyword evidence="3" id="KW-1185">Reference proteome</keyword>
<name>A0A183F1B7_9BILA</name>
<protein>
    <submittedName>
        <fullName evidence="4 5">Skp1_POZ domain-containing protein</fullName>
    </submittedName>
</protein>
<accession>A0A183F1B7</accession>
<organism evidence="4">
    <name type="scientific">Gongylonema pulchrum</name>
    <dbReference type="NCBI Taxonomy" id="637853"/>
    <lineage>
        <taxon>Eukaryota</taxon>
        <taxon>Metazoa</taxon>
        <taxon>Ecdysozoa</taxon>
        <taxon>Nematoda</taxon>
        <taxon>Chromadorea</taxon>
        <taxon>Rhabditida</taxon>
        <taxon>Spirurina</taxon>
        <taxon>Spiruromorpha</taxon>
        <taxon>Spiruroidea</taxon>
        <taxon>Gongylonematidae</taxon>
        <taxon>Gongylonema</taxon>
    </lineage>
</organism>
<dbReference type="WBParaSite" id="GPUH_0002711801-mRNA-1">
    <property type="protein sequence ID" value="GPUH_0002711801-mRNA-1"/>
    <property type="gene ID" value="GPUH_0002711801"/>
</dbReference>
<dbReference type="WBParaSite" id="GPUH_0002703801-mRNA-1">
    <property type="protein sequence ID" value="GPUH_0002703801-mRNA-1"/>
    <property type="gene ID" value="GPUH_0002703801"/>
</dbReference>
<dbReference type="EMBL" id="UYRT01118585">
    <property type="protein sequence ID" value="VDN49940.1"/>
    <property type="molecule type" value="Genomic_DNA"/>
</dbReference>
<evidence type="ECO:0000313" key="5">
    <source>
        <dbReference type="WBParaSite" id="GPUH_0002711801-mRNA-1"/>
    </source>
</evidence>
<dbReference type="Proteomes" id="UP000271098">
    <property type="component" value="Unassembled WGS sequence"/>
</dbReference>
<sequence>MITKSTPMPADEELTVPHEIDLSTPYLKAVIPFMHRACEKEVKV</sequence>
<gene>
    <name evidence="1" type="ORF">GPUH_LOCUS27008</name>
    <name evidence="2" type="ORF">GPUH_LOCUS27088</name>
</gene>
<evidence type="ECO:0000313" key="1">
    <source>
        <dbReference type="EMBL" id="VDN49808.1"/>
    </source>
</evidence>
<proteinExistence type="predicted"/>
<evidence type="ECO:0000313" key="4">
    <source>
        <dbReference type="WBParaSite" id="GPUH_0002703801-mRNA-1"/>
    </source>
</evidence>
<dbReference type="EMBL" id="UYRT01117128">
    <property type="protein sequence ID" value="VDN49808.1"/>
    <property type="molecule type" value="Genomic_DNA"/>
</dbReference>
<dbReference type="AlphaFoldDB" id="A0A183F1B7"/>